<reference evidence="8 9" key="1">
    <citation type="submission" date="2019-07" db="EMBL/GenBank/DDBJ databases">
        <authorList>
            <person name="Kim J.K."/>
            <person name="Cheong H.-M."/>
            <person name="Choi Y."/>
            <person name="Hwang K.J."/>
            <person name="Lee S."/>
            <person name="Choi C."/>
        </authorList>
    </citation>
    <scope>NUCLEOTIDE SEQUENCE [LARGE SCALE GENOMIC DNA]</scope>
    <source>
        <strain evidence="8 9">KS 22</strain>
    </source>
</reference>
<evidence type="ECO:0000256" key="6">
    <source>
        <dbReference type="SAM" id="Phobius"/>
    </source>
</evidence>
<evidence type="ECO:0000313" key="8">
    <source>
        <dbReference type="EMBL" id="QMV40950.1"/>
    </source>
</evidence>
<dbReference type="RefSeq" id="WP_182302307.1">
    <property type="nucleotide sequence ID" value="NZ_CP041969.1"/>
</dbReference>
<dbReference type="InterPro" id="IPR011701">
    <property type="entry name" value="MFS"/>
</dbReference>
<organism evidence="8 9">
    <name type="scientific">Cohnella cholangitidis</name>
    <dbReference type="NCBI Taxonomy" id="2598458"/>
    <lineage>
        <taxon>Bacteria</taxon>
        <taxon>Bacillati</taxon>
        <taxon>Bacillota</taxon>
        <taxon>Bacilli</taxon>
        <taxon>Bacillales</taxon>
        <taxon>Paenibacillaceae</taxon>
        <taxon>Cohnella</taxon>
    </lineage>
</organism>
<keyword evidence="5 6" id="KW-0472">Membrane</keyword>
<dbReference type="Gene3D" id="1.20.1250.20">
    <property type="entry name" value="MFS general substrate transporter like domains"/>
    <property type="match status" value="2"/>
</dbReference>
<sequence length="371" mass="40848">MNNDRSKLLKWQWIVFGLCWLGYASVYFGRVNLSIALPDIQQEFDFNKSQISLISSVFFWVYAVGKLINGMIGDKVSGKMFVFLGLFLAGVANILFGFTASLLTMALIWSVNAYVQSGLWGPMSNMLTQWFSYQRKSLIAVALSTSMVAGYVLGWGLSGKISVELGWRAAFWTPGIFIAAFSVAWLLLSKNHPKDIGLKSPNLYANEDSSFPVEKLSLRQAIVKTKLWYVALAAIAQSVVKEGIAVWAPIFLMETQHLDLSQTVGFVLFIPLMNFVGIVSSGYVNLLFKNNEKLTTITMLFLGMMFALGLMLFGHVNVIVAMLFLGLCSAAMFGANTIILGVLPMSFSKYGAVSSVSGFLDFCGYMATGPR</sequence>
<feature type="transmembrane region" description="Helical" evidence="6">
    <location>
        <begin position="138"/>
        <end position="157"/>
    </location>
</feature>
<dbReference type="GO" id="GO:0005886">
    <property type="term" value="C:plasma membrane"/>
    <property type="evidence" value="ECO:0007669"/>
    <property type="project" value="UniProtKB-SubCell"/>
</dbReference>
<evidence type="ECO:0000256" key="3">
    <source>
        <dbReference type="ARBA" id="ARBA00022692"/>
    </source>
</evidence>
<dbReference type="PIRSF" id="PIRSF002808">
    <property type="entry name" value="Hexose_phosphate_transp"/>
    <property type="match status" value="1"/>
</dbReference>
<dbReference type="InterPro" id="IPR020846">
    <property type="entry name" value="MFS_dom"/>
</dbReference>
<dbReference type="KEGG" id="cchl:FPL14_06790"/>
<gene>
    <name evidence="8" type="ORF">FPL14_06790</name>
</gene>
<comment type="subcellular location">
    <subcellularLocation>
        <location evidence="1">Cell membrane</location>
        <topology evidence="1">Multi-pass membrane protein</topology>
    </subcellularLocation>
</comment>
<dbReference type="InterPro" id="IPR051337">
    <property type="entry name" value="OPA_Antiporter"/>
</dbReference>
<feature type="transmembrane region" description="Helical" evidence="6">
    <location>
        <begin position="294"/>
        <end position="313"/>
    </location>
</feature>
<evidence type="ECO:0000256" key="5">
    <source>
        <dbReference type="ARBA" id="ARBA00023136"/>
    </source>
</evidence>
<name>A0A7G5BVG6_9BACL</name>
<keyword evidence="9" id="KW-1185">Reference proteome</keyword>
<dbReference type="EMBL" id="CP041969">
    <property type="protein sequence ID" value="QMV40950.1"/>
    <property type="molecule type" value="Genomic_DNA"/>
</dbReference>
<dbReference type="PROSITE" id="PS50850">
    <property type="entry name" value="MFS"/>
    <property type="match status" value="1"/>
</dbReference>
<evidence type="ECO:0000313" key="9">
    <source>
        <dbReference type="Proteomes" id="UP000515679"/>
    </source>
</evidence>
<dbReference type="Proteomes" id="UP000515679">
    <property type="component" value="Chromosome"/>
</dbReference>
<dbReference type="SUPFAM" id="SSF103473">
    <property type="entry name" value="MFS general substrate transporter"/>
    <property type="match status" value="1"/>
</dbReference>
<dbReference type="PANTHER" id="PTHR43826">
    <property type="entry name" value="GLUCOSE-6-PHOSPHATE EXCHANGER SLC37A4"/>
    <property type="match status" value="1"/>
</dbReference>
<feature type="transmembrane region" description="Helical" evidence="6">
    <location>
        <begin position="80"/>
        <end position="100"/>
    </location>
</feature>
<feature type="transmembrane region" description="Helical" evidence="6">
    <location>
        <begin position="106"/>
        <end position="126"/>
    </location>
</feature>
<dbReference type="InterPro" id="IPR036259">
    <property type="entry name" value="MFS_trans_sf"/>
</dbReference>
<accession>A0A7G5BVG6</accession>
<feature type="transmembrane region" description="Helical" evidence="6">
    <location>
        <begin position="12"/>
        <end position="29"/>
    </location>
</feature>
<dbReference type="InterPro" id="IPR000849">
    <property type="entry name" value="Sugar_P_transporter"/>
</dbReference>
<evidence type="ECO:0000256" key="1">
    <source>
        <dbReference type="ARBA" id="ARBA00004651"/>
    </source>
</evidence>
<feature type="transmembrane region" description="Helical" evidence="6">
    <location>
        <begin position="169"/>
        <end position="188"/>
    </location>
</feature>
<dbReference type="PANTHER" id="PTHR43826:SF3">
    <property type="entry name" value="GLUCOSE-6-PHOSPHATE EXCHANGER SLC37A4"/>
    <property type="match status" value="1"/>
</dbReference>
<feature type="domain" description="Major facilitator superfamily (MFS) profile" evidence="7">
    <location>
        <begin position="15"/>
        <end position="371"/>
    </location>
</feature>
<dbReference type="Pfam" id="PF07690">
    <property type="entry name" value="MFS_1"/>
    <property type="match status" value="1"/>
</dbReference>
<dbReference type="AlphaFoldDB" id="A0A7G5BVG6"/>
<proteinExistence type="predicted"/>
<feature type="transmembrane region" description="Helical" evidence="6">
    <location>
        <begin position="319"/>
        <end position="343"/>
    </location>
</feature>
<dbReference type="GO" id="GO:0035435">
    <property type="term" value="P:phosphate ion transmembrane transport"/>
    <property type="evidence" value="ECO:0007669"/>
    <property type="project" value="TreeGrafter"/>
</dbReference>
<feature type="transmembrane region" description="Helical" evidence="6">
    <location>
        <begin position="227"/>
        <end position="252"/>
    </location>
</feature>
<protein>
    <submittedName>
        <fullName evidence="8">MFS transporter</fullName>
    </submittedName>
</protein>
<feature type="transmembrane region" description="Helical" evidence="6">
    <location>
        <begin position="49"/>
        <end position="68"/>
    </location>
</feature>
<evidence type="ECO:0000256" key="4">
    <source>
        <dbReference type="ARBA" id="ARBA00022989"/>
    </source>
</evidence>
<keyword evidence="3 6" id="KW-0812">Transmembrane</keyword>
<evidence type="ECO:0000259" key="7">
    <source>
        <dbReference type="PROSITE" id="PS50850"/>
    </source>
</evidence>
<keyword evidence="2" id="KW-0813">Transport</keyword>
<dbReference type="GO" id="GO:0061513">
    <property type="term" value="F:glucose 6-phosphate:phosphate antiporter activity"/>
    <property type="evidence" value="ECO:0007669"/>
    <property type="project" value="TreeGrafter"/>
</dbReference>
<evidence type="ECO:0000256" key="2">
    <source>
        <dbReference type="ARBA" id="ARBA00022448"/>
    </source>
</evidence>
<feature type="transmembrane region" description="Helical" evidence="6">
    <location>
        <begin position="264"/>
        <end position="287"/>
    </location>
</feature>
<keyword evidence="4 6" id="KW-1133">Transmembrane helix</keyword>